<dbReference type="Gene3D" id="3.40.50.720">
    <property type="entry name" value="NAD(P)-binding Rossmann-like Domain"/>
    <property type="match status" value="1"/>
</dbReference>
<evidence type="ECO:0000313" key="2">
    <source>
        <dbReference type="EMBL" id="UXD22845.1"/>
    </source>
</evidence>
<reference evidence="2" key="1">
    <citation type="submission" date="2013-11" db="EMBL/GenBank/DDBJ databases">
        <title>Comparative genomics of Ignicoccus.</title>
        <authorList>
            <person name="Podar M."/>
        </authorList>
    </citation>
    <scope>NUCLEOTIDE SEQUENCE</scope>
    <source>
        <strain evidence="2">DSM 13166</strain>
    </source>
</reference>
<dbReference type="Proteomes" id="UP001063698">
    <property type="component" value="Chromosome"/>
</dbReference>
<gene>
    <name evidence="2" type="ORF">IPA_08840</name>
</gene>
<proteinExistence type="predicted"/>
<dbReference type="InterPro" id="IPR036291">
    <property type="entry name" value="NAD(P)-bd_dom_sf"/>
</dbReference>
<dbReference type="InterPro" id="IPR001509">
    <property type="entry name" value="Epimerase_deHydtase"/>
</dbReference>
<dbReference type="SUPFAM" id="SSF51735">
    <property type="entry name" value="NAD(P)-binding Rossmann-fold domains"/>
    <property type="match status" value="1"/>
</dbReference>
<dbReference type="EMBL" id="CP006868">
    <property type="protein sequence ID" value="UXD22845.1"/>
    <property type="molecule type" value="Genomic_DNA"/>
</dbReference>
<dbReference type="Pfam" id="PF01370">
    <property type="entry name" value="Epimerase"/>
    <property type="match status" value="1"/>
</dbReference>
<sequence length="262" mass="29601">MKYAIVGGWGYLGVNLVDLLNSCIITRRSSAKRRPFLKKYFEDKEVYFVDDIGEIGGALEDCGADVLVYAVGKLKGSEEEMREAHVTKALEALKAAKELGLKYVYISSVAAMGIAERCSKNLIISEEEEHLKGCEPAGPYSKTKMEGERALLKEDPSIGIVRPALIWGDKYYHIEQKLLRIAKKYRIPWFNVSVSTIPCIARGIEESLRGGWYLTVDTDLKGVGIRALDWRPSYSLIKKVPGDLKMMLSSFRYRYRSRNLKC</sequence>
<evidence type="ECO:0000313" key="3">
    <source>
        <dbReference type="Proteomes" id="UP001063698"/>
    </source>
</evidence>
<accession>A0A977PM03</accession>
<protein>
    <recommendedName>
        <fullName evidence="1">NAD-dependent epimerase/dehydratase domain-containing protein</fullName>
    </recommendedName>
</protein>
<evidence type="ECO:0000259" key="1">
    <source>
        <dbReference type="Pfam" id="PF01370"/>
    </source>
</evidence>
<keyword evidence="3" id="KW-1185">Reference proteome</keyword>
<feature type="domain" description="NAD-dependent epimerase/dehydratase" evidence="1">
    <location>
        <begin position="5"/>
        <end position="153"/>
    </location>
</feature>
<dbReference type="KEGG" id="ipc:IPA_08840"/>
<dbReference type="AlphaFoldDB" id="A0A977PM03"/>
<organism evidence="2 3">
    <name type="scientific">Ignicoccus pacificus DSM 13166</name>
    <dbReference type="NCBI Taxonomy" id="940294"/>
    <lineage>
        <taxon>Archaea</taxon>
        <taxon>Thermoproteota</taxon>
        <taxon>Thermoprotei</taxon>
        <taxon>Desulfurococcales</taxon>
        <taxon>Desulfurococcaceae</taxon>
        <taxon>Ignicoccus</taxon>
    </lineage>
</organism>
<name>A0A977PM03_9CREN</name>